<sequence>MAFADREPPEPAEDVASTPAYNHSNSPAPSQLNHQ</sequence>
<evidence type="ECO:0000313" key="3">
    <source>
        <dbReference type="Proteomes" id="UP000736787"/>
    </source>
</evidence>
<evidence type="ECO:0000256" key="1">
    <source>
        <dbReference type="SAM" id="MobiDB-lite"/>
    </source>
</evidence>
<protein>
    <submittedName>
        <fullName evidence="2">Uncharacterized protein</fullName>
    </submittedName>
</protein>
<dbReference type="AlphaFoldDB" id="A0A8T1B9J6"/>
<comment type="caution">
    <text evidence="2">The sequence shown here is derived from an EMBL/GenBank/DDBJ whole genome shotgun (WGS) entry which is preliminary data.</text>
</comment>
<organism evidence="2 3">
    <name type="scientific">Phytophthora cactorum</name>
    <dbReference type="NCBI Taxonomy" id="29920"/>
    <lineage>
        <taxon>Eukaryota</taxon>
        <taxon>Sar</taxon>
        <taxon>Stramenopiles</taxon>
        <taxon>Oomycota</taxon>
        <taxon>Peronosporomycetes</taxon>
        <taxon>Peronosporales</taxon>
        <taxon>Peronosporaceae</taxon>
        <taxon>Phytophthora</taxon>
    </lineage>
</organism>
<proteinExistence type="predicted"/>
<feature type="region of interest" description="Disordered" evidence="1">
    <location>
        <begin position="1"/>
        <end position="35"/>
    </location>
</feature>
<feature type="compositionally biased region" description="Polar residues" evidence="1">
    <location>
        <begin position="19"/>
        <end position="35"/>
    </location>
</feature>
<name>A0A8T1B9J6_9STRA</name>
<dbReference type="EMBL" id="RCMK01001217">
    <property type="protein sequence ID" value="KAG2899201.1"/>
    <property type="molecule type" value="Genomic_DNA"/>
</dbReference>
<dbReference type="Proteomes" id="UP000736787">
    <property type="component" value="Unassembled WGS sequence"/>
</dbReference>
<gene>
    <name evidence="2" type="ORF">PC117_g22330</name>
</gene>
<reference evidence="2" key="1">
    <citation type="submission" date="2018-10" db="EMBL/GenBank/DDBJ databases">
        <title>Effector identification in a new, highly contiguous assembly of the strawberry crown rot pathogen Phytophthora cactorum.</title>
        <authorList>
            <person name="Armitage A.D."/>
            <person name="Nellist C.F."/>
            <person name="Bates H."/>
            <person name="Vickerstaff R.J."/>
            <person name="Harrison R.J."/>
        </authorList>
    </citation>
    <scope>NUCLEOTIDE SEQUENCE</scope>
    <source>
        <strain evidence="2">4040</strain>
    </source>
</reference>
<evidence type="ECO:0000313" key="2">
    <source>
        <dbReference type="EMBL" id="KAG2899201.1"/>
    </source>
</evidence>
<accession>A0A8T1B9J6</accession>